<evidence type="ECO:0000313" key="1">
    <source>
        <dbReference type="EMBL" id="GBO06098.1"/>
    </source>
</evidence>
<organism evidence="1 2">
    <name type="scientific">Araneus ventricosus</name>
    <name type="common">Orbweaver spider</name>
    <name type="synonym">Epeira ventricosa</name>
    <dbReference type="NCBI Taxonomy" id="182803"/>
    <lineage>
        <taxon>Eukaryota</taxon>
        <taxon>Metazoa</taxon>
        <taxon>Ecdysozoa</taxon>
        <taxon>Arthropoda</taxon>
        <taxon>Chelicerata</taxon>
        <taxon>Arachnida</taxon>
        <taxon>Araneae</taxon>
        <taxon>Araneomorphae</taxon>
        <taxon>Entelegynae</taxon>
        <taxon>Araneoidea</taxon>
        <taxon>Araneidae</taxon>
        <taxon>Araneus</taxon>
    </lineage>
</organism>
<dbReference type="Proteomes" id="UP000499080">
    <property type="component" value="Unassembled WGS sequence"/>
</dbReference>
<keyword evidence="2" id="KW-1185">Reference proteome</keyword>
<name>A0A4Y2TZP4_ARAVE</name>
<sequence>MGRPRIDRVNGLCLITMLITSIPQKTSSLLRLSAENGSL</sequence>
<comment type="caution">
    <text evidence="1">The sequence shown here is derived from an EMBL/GenBank/DDBJ whole genome shotgun (WGS) entry which is preliminary data.</text>
</comment>
<dbReference type="EMBL" id="BGPR01032526">
    <property type="protein sequence ID" value="GBO06098.1"/>
    <property type="molecule type" value="Genomic_DNA"/>
</dbReference>
<proteinExistence type="predicted"/>
<dbReference type="AlphaFoldDB" id="A0A4Y2TZP4"/>
<accession>A0A4Y2TZP4</accession>
<protein>
    <submittedName>
        <fullName evidence="1">Uncharacterized protein</fullName>
    </submittedName>
</protein>
<reference evidence="1 2" key="1">
    <citation type="journal article" date="2019" name="Sci. Rep.">
        <title>Orb-weaving spider Araneus ventricosus genome elucidates the spidroin gene catalogue.</title>
        <authorList>
            <person name="Kono N."/>
            <person name="Nakamura H."/>
            <person name="Ohtoshi R."/>
            <person name="Moran D.A.P."/>
            <person name="Shinohara A."/>
            <person name="Yoshida Y."/>
            <person name="Fujiwara M."/>
            <person name="Mori M."/>
            <person name="Tomita M."/>
            <person name="Arakawa K."/>
        </authorList>
    </citation>
    <scope>NUCLEOTIDE SEQUENCE [LARGE SCALE GENOMIC DNA]</scope>
</reference>
<gene>
    <name evidence="1" type="ORF">AVEN_58014_1</name>
</gene>
<feature type="non-terminal residue" evidence="1">
    <location>
        <position position="39"/>
    </location>
</feature>
<evidence type="ECO:0000313" key="2">
    <source>
        <dbReference type="Proteomes" id="UP000499080"/>
    </source>
</evidence>